<accession>U9SI32</accession>
<dbReference type="EMBL" id="KI301160">
    <property type="protein sequence ID" value="ERZ95548.1"/>
    <property type="molecule type" value="Genomic_DNA"/>
</dbReference>
<keyword evidence="1" id="KW-0479">Metal-binding</keyword>
<dbReference type="GO" id="GO:0003676">
    <property type="term" value="F:nucleic acid binding"/>
    <property type="evidence" value="ECO:0007669"/>
    <property type="project" value="InterPro"/>
</dbReference>
<dbReference type="VEuPathDB" id="FungiDB:RhiirFUN_014869"/>
<dbReference type="HOGENOM" id="CLU_839761_0_0_1"/>
<name>U9SI32_RHIID</name>
<keyword evidence="1" id="KW-0863">Zinc-finger</keyword>
<dbReference type="AlphaFoldDB" id="U9SI32"/>
<sequence>MGYDYFRQWRFDDNSEILARLVWYLTKKWIFLEPEEAKITINSHHAQIAHSINRYVKLGFDISSGKDIENAHNIWNLQNKFSNCLFTEPGKRRNQLPGISNWFEWSWPITGEYAGYIQARDIANLGAWTNFSPKKLEKLQSKTIKNQIPMYQRLQYLKILGQFHCQMIQVLQIVKFRHITKIRGSELYTPILQELNNNRIKYGRVHGMLKKAINLALATNSYEELIGMCQDFLVRKQDTLDQNQVKETLDNEELDVVNPIITVRKGRPPGRVKSAVEIQDKESRRHCLKSIDLNVQKGGNKTQLGNSRDNRKTCQNCGQKGHNRATCKFTG</sequence>
<dbReference type="GO" id="GO:0008270">
    <property type="term" value="F:zinc ion binding"/>
    <property type="evidence" value="ECO:0007669"/>
    <property type="project" value="UniProtKB-KW"/>
</dbReference>
<evidence type="ECO:0000256" key="1">
    <source>
        <dbReference type="PROSITE-ProRule" id="PRU00047"/>
    </source>
</evidence>
<protein>
    <recommendedName>
        <fullName evidence="2">CCHC-type domain-containing protein</fullName>
    </recommendedName>
</protein>
<reference evidence="3" key="1">
    <citation type="submission" date="2013-07" db="EMBL/GenBank/DDBJ databases">
        <title>The genome of an arbuscular mycorrhizal fungus provides insights into the evolution of the oldest plant symbiosis.</title>
        <authorList>
            <consortium name="DOE Joint Genome Institute"/>
            <person name="Tisserant E."/>
            <person name="Malbreil M."/>
            <person name="Kuo A."/>
            <person name="Kohler A."/>
            <person name="Symeonidi A."/>
            <person name="Balestrini R."/>
            <person name="Charron P."/>
            <person name="Duensing N."/>
            <person name="Frei-dit-Frey N."/>
            <person name="Gianinazzi-Pearson V."/>
            <person name="Gilbert B."/>
            <person name="Handa Y."/>
            <person name="Hijri M."/>
            <person name="Kaul R."/>
            <person name="Kawaguchi M."/>
            <person name="Krajinski F."/>
            <person name="Lammers P."/>
            <person name="Lapierre D."/>
            <person name="Masclaux F.G."/>
            <person name="Murat C."/>
            <person name="Morin E."/>
            <person name="Ndikumana S."/>
            <person name="Pagni M."/>
            <person name="Petitpierre D."/>
            <person name="Requena N."/>
            <person name="Rosikiewicz P."/>
            <person name="Riley R."/>
            <person name="Saito K."/>
            <person name="San Clemente H."/>
            <person name="Shapiro H."/>
            <person name="van Tuinen D."/>
            <person name="Becard G."/>
            <person name="Bonfante P."/>
            <person name="Paszkowski U."/>
            <person name="Shachar-Hill Y."/>
            <person name="Young J.P."/>
            <person name="Sanders I.R."/>
            <person name="Henrissat B."/>
            <person name="Rensing S.A."/>
            <person name="Grigoriev I.V."/>
            <person name="Corradi N."/>
            <person name="Roux C."/>
            <person name="Martin F."/>
        </authorList>
    </citation>
    <scope>NUCLEOTIDE SEQUENCE</scope>
    <source>
        <strain evidence="3">DAOM 197198</strain>
    </source>
</reference>
<evidence type="ECO:0000259" key="2">
    <source>
        <dbReference type="PROSITE" id="PS50158"/>
    </source>
</evidence>
<gene>
    <name evidence="3" type="ORF">GLOINDRAFT_89995</name>
</gene>
<keyword evidence="1" id="KW-0862">Zinc</keyword>
<evidence type="ECO:0000313" key="3">
    <source>
        <dbReference type="EMBL" id="ERZ95548.1"/>
    </source>
</evidence>
<dbReference type="InterPro" id="IPR001878">
    <property type="entry name" value="Znf_CCHC"/>
</dbReference>
<organism evidence="3">
    <name type="scientific">Rhizophagus irregularis (strain DAOM 181602 / DAOM 197198 / MUCL 43194)</name>
    <name type="common">Arbuscular mycorrhizal fungus</name>
    <name type="synonym">Glomus intraradices</name>
    <dbReference type="NCBI Taxonomy" id="747089"/>
    <lineage>
        <taxon>Eukaryota</taxon>
        <taxon>Fungi</taxon>
        <taxon>Fungi incertae sedis</taxon>
        <taxon>Mucoromycota</taxon>
        <taxon>Glomeromycotina</taxon>
        <taxon>Glomeromycetes</taxon>
        <taxon>Glomerales</taxon>
        <taxon>Glomeraceae</taxon>
        <taxon>Rhizophagus</taxon>
    </lineage>
</organism>
<dbReference type="PROSITE" id="PS50158">
    <property type="entry name" value="ZF_CCHC"/>
    <property type="match status" value="1"/>
</dbReference>
<feature type="domain" description="CCHC-type" evidence="2">
    <location>
        <begin position="314"/>
        <end position="328"/>
    </location>
</feature>
<proteinExistence type="predicted"/>